<organism evidence="1 2">
    <name type="scientific">Pedobacter cryoconitis</name>
    <dbReference type="NCBI Taxonomy" id="188932"/>
    <lineage>
        <taxon>Bacteria</taxon>
        <taxon>Pseudomonadati</taxon>
        <taxon>Bacteroidota</taxon>
        <taxon>Sphingobacteriia</taxon>
        <taxon>Sphingobacteriales</taxon>
        <taxon>Sphingobacteriaceae</taxon>
        <taxon>Pedobacter</taxon>
    </lineage>
</organism>
<evidence type="ECO:0008006" key="3">
    <source>
        <dbReference type="Google" id="ProtNLM"/>
    </source>
</evidence>
<reference evidence="1 2" key="1">
    <citation type="submission" date="2018-06" db="EMBL/GenBank/DDBJ databases">
        <title>Genomic Encyclopedia of Archaeal and Bacterial Type Strains, Phase II (KMG-II): from individual species to whole genera.</title>
        <authorList>
            <person name="Goeker M."/>
        </authorList>
    </citation>
    <scope>NUCLEOTIDE SEQUENCE [LARGE SCALE GENOMIC DNA]</scope>
    <source>
        <strain evidence="1 2">DSM 14825</strain>
    </source>
</reference>
<protein>
    <recommendedName>
        <fullName evidence="3">Addiction module component</fullName>
    </recommendedName>
</protein>
<dbReference type="RefSeq" id="WP_111636168.1">
    <property type="nucleotide sequence ID" value="NZ_QLLR01000039.1"/>
</dbReference>
<dbReference type="EMBL" id="QLLR01000039">
    <property type="protein sequence ID" value="RAJ22399.1"/>
    <property type="molecule type" value="Genomic_DNA"/>
</dbReference>
<sequence>MIAVELSFRQLIDAVKQLSPSEKLELNEVIWSEDINIPIEHQNIVNERISEYKSNPEILPDWNVASKNLKS</sequence>
<dbReference type="Proteomes" id="UP000249754">
    <property type="component" value="Unassembled WGS sequence"/>
</dbReference>
<dbReference type="AlphaFoldDB" id="A0A327S0C4"/>
<comment type="caution">
    <text evidence="1">The sequence shown here is derived from an EMBL/GenBank/DDBJ whole genome shotgun (WGS) entry which is preliminary data.</text>
</comment>
<accession>A0A327S0C4</accession>
<proteinExistence type="predicted"/>
<dbReference type="OrthoDB" id="770713at2"/>
<gene>
    <name evidence="1" type="ORF">LY11_04864</name>
</gene>
<name>A0A327S0C4_9SPHI</name>
<evidence type="ECO:0000313" key="1">
    <source>
        <dbReference type="EMBL" id="RAJ22399.1"/>
    </source>
</evidence>
<evidence type="ECO:0000313" key="2">
    <source>
        <dbReference type="Proteomes" id="UP000249754"/>
    </source>
</evidence>